<comment type="caution">
    <text evidence="1">The sequence shown here is derived from an EMBL/GenBank/DDBJ whole genome shotgun (WGS) entry which is preliminary data.</text>
</comment>
<dbReference type="RefSeq" id="WP_281837320.1">
    <property type="nucleotide sequence ID" value="NZ_BSDY01000021.1"/>
</dbReference>
<reference evidence="1" key="1">
    <citation type="submission" date="2022-12" db="EMBL/GenBank/DDBJ databases">
        <title>Reference genome sequencing for broad-spectrum identification of bacterial and archaeal isolates by mass spectrometry.</title>
        <authorList>
            <person name="Sekiguchi Y."/>
            <person name="Tourlousse D.M."/>
        </authorList>
    </citation>
    <scope>NUCLEOTIDE SEQUENCE</scope>
    <source>
        <strain evidence="1">10succ1</strain>
    </source>
</reference>
<evidence type="ECO:0000313" key="1">
    <source>
        <dbReference type="EMBL" id="GLI57641.1"/>
    </source>
</evidence>
<dbReference type="InterPro" id="IPR011250">
    <property type="entry name" value="OMP/PagP_B-barrel"/>
</dbReference>
<dbReference type="Proteomes" id="UP001144471">
    <property type="component" value="Unassembled WGS sequence"/>
</dbReference>
<dbReference type="InterPro" id="IPR000758">
    <property type="entry name" value="Enterovir_OMP"/>
</dbReference>
<sequence>MRKVLIGLLIFGSIAAYGGEAANDILIRAHVGGAFTEFEDFEDEETLAYGGEVEYLRGGIEKRARYGIGIGATRFDWDDDFDFMVYEAYLTAKCVHPTGFYAQLKVGWADGDEEVDDESNRSKFEIRGPMAGVSYGHEWESKFSFELGVKVYDIERSTKGDDDVEDDAWQHYWYAGFGYRF</sequence>
<gene>
    <name evidence="1" type="ORF">PM10SUCC1_31550</name>
</gene>
<dbReference type="PROSITE" id="PS00695">
    <property type="entry name" value="ENT_VIR_OMP_2"/>
    <property type="match status" value="1"/>
</dbReference>
<organism evidence="1 2">
    <name type="scientific">Propionigenium maris DSM 9537</name>
    <dbReference type="NCBI Taxonomy" id="1123000"/>
    <lineage>
        <taxon>Bacteria</taxon>
        <taxon>Fusobacteriati</taxon>
        <taxon>Fusobacteriota</taxon>
        <taxon>Fusobacteriia</taxon>
        <taxon>Fusobacteriales</taxon>
        <taxon>Fusobacteriaceae</taxon>
        <taxon>Propionigenium</taxon>
    </lineage>
</organism>
<protein>
    <recommendedName>
        <fullName evidence="3">Outer membrane protein beta-barrel domain-containing protein</fullName>
    </recommendedName>
</protein>
<dbReference type="GO" id="GO:0044384">
    <property type="term" value="C:host outer membrane"/>
    <property type="evidence" value="ECO:0007669"/>
    <property type="project" value="InterPro"/>
</dbReference>
<dbReference type="EMBL" id="BSDY01000021">
    <property type="protein sequence ID" value="GLI57641.1"/>
    <property type="molecule type" value="Genomic_DNA"/>
</dbReference>
<accession>A0A9W6GPI4</accession>
<evidence type="ECO:0000313" key="2">
    <source>
        <dbReference type="Proteomes" id="UP001144471"/>
    </source>
</evidence>
<dbReference type="AlphaFoldDB" id="A0A9W6GPI4"/>
<proteinExistence type="predicted"/>
<evidence type="ECO:0008006" key="3">
    <source>
        <dbReference type="Google" id="ProtNLM"/>
    </source>
</evidence>
<name>A0A9W6GPI4_9FUSO</name>
<dbReference type="SUPFAM" id="SSF56925">
    <property type="entry name" value="OMPA-like"/>
    <property type="match status" value="1"/>
</dbReference>
<keyword evidence="2" id="KW-1185">Reference proteome</keyword>